<proteinExistence type="predicted"/>
<reference evidence="1 2" key="1">
    <citation type="journal article" date="2015" name="Nature">
        <title>rRNA introns, odd ribosomes, and small enigmatic genomes across a large radiation of phyla.</title>
        <authorList>
            <person name="Brown C.T."/>
            <person name="Hug L.A."/>
            <person name="Thomas B.C."/>
            <person name="Sharon I."/>
            <person name="Castelle C.J."/>
            <person name="Singh A."/>
            <person name="Wilkins M.J."/>
            <person name="Williams K.H."/>
            <person name="Banfield J.F."/>
        </authorList>
    </citation>
    <scope>NUCLEOTIDE SEQUENCE [LARGE SCALE GENOMIC DNA]</scope>
</reference>
<comment type="caution">
    <text evidence="1">The sequence shown here is derived from an EMBL/GenBank/DDBJ whole genome shotgun (WGS) entry which is preliminary data.</text>
</comment>
<evidence type="ECO:0000313" key="1">
    <source>
        <dbReference type="EMBL" id="KKR72468.1"/>
    </source>
</evidence>
<organism evidence="1 2">
    <name type="scientific">Candidatus Roizmanbacteria bacterium GW2011_GWB1_40_7</name>
    <dbReference type="NCBI Taxonomy" id="1618482"/>
    <lineage>
        <taxon>Bacteria</taxon>
        <taxon>Candidatus Roizmaniibacteriota</taxon>
    </lineage>
</organism>
<name>A0A0G0T611_9BACT</name>
<sequence>MEQCNNSRLLKKTDGRLRECLATLVDAQPRSIKKSITKNYGKSRKT</sequence>
<dbReference type="AlphaFoldDB" id="A0A0G0T611"/>
<evidence type="ECO:0000313" key="2">
    <source>
        <dbReference type="Proteomes" id="UP000034664"/>
    </source>
</evidence>
<accession>A0A0G0T611</accession>
<gene>
    <name evidence="1" type="ORF">UU14_C0005G0036</name>
</gene>
<dbReference type="Proteomes" id="UP000034664">
    <property type="component" value="Unassembled WGS sequence"/>
</dbReference>
<dbReference type="EMBL" id="LBZM01000005">
    <property type="protein sequence ID" value="KKR72468.1"/>
    <property type="molecule type" value="Genomic_DNA"/>
</dbReference>
<protein>
    <submittedName>
        <fullName evidence="1">Uncharacterized protein</fullName>
    </submittedName>
</protein>